<dbReference type="RefSeq" id="WP_408085396.1">
    <property type="nucleotide sequence ID" value="NZ_JBELPZ010000012.1"/>
</dbReference>
<protein>
    <submittedName>
        <fullName evidence="2">Uncharacterized protein</fullName>
    </submittedName>
</protein>
<comment type="caution">
    <text evidence="2">The sequence shown here is derived from an EMBL/GenBank/DDBJ whole genome shotgun (WGS) entry which is preliminary data.</text>
</comment>
<dbReference type="Proteomes" id="UP001629156">
    <property type="component" value="Unassembled WGS sequence"/>
</dbReference>
<accession>A0ABW8YXY9</accession>
<reference evidence="2 3" key="1">
    <citation type="submission" date="2024-06" db="EMBL/GenBank/DDBJ databases">
        <authorList>
            <person name="Kaempfer P."/>
            <person name="Viver T."/>
        </authorList>
    </citation>
    <scope>NUCLEOTIDE SEQUENCE [LARGE SCALE GENOMIC DNA]</scope>
    <source>
        <strain evidence="2 3">ST-119</strain>
    </source>
</reference>
<organism evidence="2 3">
    <name type="scientific">Flavobacterium rhizosphaerae</name>
    <dbReference type="NCBI Taxonomy" id="3163298"/>
    <lineage>
        <taxon>Bacteria</taxon>
        <taxon>Pseudomonadati</taxon>
        <taxon>Bacteroidota</taxon>
        <taxon>Flavobacteriia</taxon>
        <taxon>Flavobacteriales</taxon>
        <taxon>Flavobacteriaceae</taxon>
        <taxon>Flavobacterium</taxon>
    </lineage>
</organism>
<dbReference type="EMBL" id="JBELPZ010000012">
    <property type="protein sequence ID" value="MFL9845128.1"/>
    <property type="molecule type" value="Genomic_DNA"/>
</dbReference>
<feature type="region of interest" description="Disordered" evidence="1">
    <location>
        <begin position="208"/>
        <end position="231"/>
    </location>
</feature>
<proteinExistence type="predicted"/>
<sequence length="231" mass="27146">MADEKYLNIPVQLLEGFLVDKQVVLNNICDYAIYAHSLKLEDGTEEECFASAADFYKITYQKVIIKKRFKNAKELYDYLPENSPKVGLNLSRFWDYYKNHKKEFEIACLLAYLAIKSILGKKSYCKMDNKFLLARMDGKTHSCAFDELSDEVFKYANEYQTKKIKNALSDTWGLVTYSYHTRGFWVSFKLSLDDLVFEAEKRREAVKEKQRKEEIKSARDKALERLNKSRP</sequence>
<keyword evidence="3" id="KW-1185">Reference proteome</keyword>
<gene>
    <name evidence="2" type="ORF">ABS766_11925</name>
</gene>
<evidence type="ECO:0000313" key="2">
    <source>
        <dbReference type="EMBL" id="MFL9845128.1"/>
    </source>
</evidence>
<name>A0ABW8YXY9_9FLAO</name>
<evidence type="ECO:0000256" key="1">
    <source>
        <dbReference type="SAM" id="MobiDB-lite"/>
    </source>
</evidence>
<evidence type="ECO:0000313" key="3">
    <source>
        <dbReference type="Proteomes" id="UP001629156"/>
    </source>
</evidence>